<feature type="transmembrane region" description="Helical" evidence="1">
    <location>
        <begin position="136"/>
        <end position="156"/>
    </location>
</feature>
<gene>
    <name evidence="2" type="ORF">B843_05625</name>
</gene>
<dbReference type="eggNOG" id="ENOG50314P5">
    <property type="taxonomic scope" value="Bacteria"/>
</dbReference>
<dbReference type="AlphaFoldDB" id="W5Y0V5"/>
<evidence type="ECO:0000313" key="2">
    <source>
        <dbReference type="EMBL" id="AHI22510.1"/>
    </source>
</evidence>
<evidence type="ECO:0000256" key="1">
    <source>
        <dbReference type="SAM" id="Phobius"/>
    </source>
</evidence>
<keyword evidence="1" id="KW-0812">Transmembrane</keyword>
<dbReference type="STRING" id="1224164.B843_05625"/>
<keyword evidence="3" id="KW-1185">Reference proteome</keyword>
<protein>
    <recommendedName>
        <fullName evidence="4">DUF2269 domain-containing protein</fullName>
    </recommendedName>
</protein>
<dbReference type="KEGG" id="cvt:B843_05625"/>
<dbReference type="PATRIC" id="fig|1224164.3.peg.1124"/>
<evidence type="ECO:0000313" key="3">
    <source>
        <dbReference type="Proteomes" id="UP000019222"/>
    </source>
</evidence>
<accession>W5Y0V5</accession>
<name>W5Y0V5_9CORY</name>
<sequence>MAHFLIILHILTAMLFLGPVTVAVSTFHTRALAAHNGEDNAKGAASTLYKITQAYGNLSILVPLIGFAIMFTNSKFWHEGRFHASILLAVIAWVLLYFVIYPRQKKMMGALGLLEADEQAAETYEVADWDKAKGQLSMFGGIFSLLWVVIAILMMWH</sequence>
<dbReference type="Proteomes" id="UP000019222">
    <property type="component" value="Chromosome"/>
</dbReference>
<evidence type="ECO:0008006" key="4">
    <source>
        <dbReference type="Google" id="ProtNLM"/>
    </source>
</evidence>
<reference evidence="2 3" key="1">
    <citation type="submission" date="2013-02" db="EMBL/GenBank/DDBJ databases">
        <title>The complete genome sequence of Corynebacterium vitaeruminis DSM 20294.</title>
        <authorList>
            <person name="Ruckert C."/>
            <person name="Albersmeier A."/>
            <person name="Kalinowski J."/>
        </authorList>
    </citation>
    <scope>NUCLEOTIDE SEQUENCE [LARGE SCALE GENOMIC DNA]</scope>
    <source>
        <strain evidence="3">ATCC 10234</strain>
    </source>
</reference>
<organism evidence="2 3">
    <name type="scientific">Corynebacterium vitaeruminis DSM 20294</name>
    <dbReference type="NCBI Taxonomy" id="1224164"/>
    <lineage>
        <taxon>Bacteria</taxon>
        <taxon>Bacillati</taxon>
        <taxon>Actinomycetota</taxon>
        <taxon>Actinomycetes</taxon>
        <taxon>Mycobacteriales</taxon>
        <taxon>Corynebacteriaceae</taxon>
        <taxon>Corynebacterium</taxon>
    </lineage>
</organism>
<dbReference type="EMBL" id="CP004353">
    <property type="protein sequence ID" value="AHI22510.1"/>
    <property type="molecule type" value="Genomic_DNA"/>
</dbReference>
<feature type="transmembrane region" description="Helical" evidence="1">
    <location>
        <begin position="82"/>
        <end position="101"/>
    </location>
</feature>
<keyword evidence="1" id="KW-0472">Membrane</keyword>
<feature type="transmembrane region" description="Helical" evidence="1">
    <location>
        <begin position="49"/>
        <end position="70"/>
    </location>
</feature>
<proteinExistence type="predicted"/>
<keyword evidence="1" id="KW-1133">Transmembrane helix</keyword>
<dbReference type="HOGENOM" id="CLU_114045_0_0_11"/>